<feature type="domain" description="Peptidase S54 rhomboid" evidence="6">
    <location>
        <begin position="67"/>
        <end position="199"/>
    </location>
</feature>
<accession>A0ABX8SBF1</accession>
<dbReference type="InterPro" id="IPR022764">
    <property type="entry name" value="Peptidase_S54_rhomboid_dom"/>
</dbReference>
<evidence type="ECO:0000256" key="4">
    <source>
        <dbReference type="ARBA" id="ARBA00023136"/>
    </source>
</evidence>
<evidence type="ECO:0000256" key="5">
    <source>
        <dbReference type="SAM" id="Phobius"/>
    </source>
</evidence>
<dbReference type="Gene3D" id="1.20.1540.10">
    <property type="entry name" value="Rhomboid-like"/>
    <property type="match status" value="1"/>
</dbReference>
<organism evidence="7 8">
    <name type="scientific">Skermania pinensis</name>
    <dbReference type="NCBI Taxonomy" id="39122"/>
    <lineage>
        <taxon>Bacteria</taxon>
        <taxon>Bacillati</taxon>
        <taxon>Actinomycetota</taxon>
        <taxon>Actinomycetes</taxon>
        <taxon>Mycobacteriales</taxon>
        <taxon>Gordoniaceae</taxon>
        <taxon>Skermania</taxon>
    </lineage>
</organism>
<protein>
    <submittedName>
        <fullName evidence="7">Rhomboid family intramembrane serine protease</fullName>
    </submittedName>
</protein>
<keyword evidence="4 5" id="KW-0472">Membrane</keyword>
<dbReference type="EMBL" id="CP079105">
    <property type="protein sequence ID" value="QXQ14786.1"/>
    <property type="molecule type" value="Genomic_DNA"/>
</dbReference>
<dbReference type="Pfam" id="PF01694">
    <property type="entry name" value="Rhomboid"/>
    <property type="match status" value="1"/>
</dbReference>
<evidence type="ECO:0000256" key="1">
    <source>
        <dbReference type="ARBA" id="ARBA00004141"/>
    </source>
</evidence>
<proteinExistence type="predicted"/>
<feature type="transmembrane region" description="Helical" evidence="5">
    <location>
        <begin position="21"/>
        <end position="40"/>
    </location>
</feature>
<evidence type="ECO:0000256" key="2">
    <source>
        <dbReference type="ARBA" id="ARBA00022692"/>
    </source>
</evidence>
<name>A0ABX8SBF1_9ACTN</name>
<gene>
    <name evidence="7" type="ORF">KV203_05215</name>
</gene>
<comment type="subcellular location">
    <subcellularLocation>
        <location evidence="1">Membrane</location>
        <topology evidence="1">Multi-pass membrane protein</topology>
    </subcellularLocation>
</comment>
<dbReference type="GO" id="GO:0008233">
    <property type="term" value="F:peptidase activity"/>
    <property type="evidence" value="ECO:0007669"/>
    <property type="project" value="UniProtKB-KW"/>
</dbReference>
<evidence type="ECO:0000259" key="6">
    <source>
        <dbReference type="Pfam" id="PF01694"/>
    </source>
</evidence>
<evidence type="ECO:0000313" key="8">
    <source>
        <dbReference type="Proteomes" id="UP000887023"/>
    </source>
</evidence>
<dbReference type="InterPro" id="IPR035952">
    <property type="entry name" value="Rhomboid-like_sf"/>
</dbReference>
<feature type="transmembrane region" description="Helical" evidence="5">
    <location>
        <begin position="178"/>
        <end position="197"/>
    </location>
</feature>
<evidence type="ECO:0000256" key="3">
    <source>
        <dbReference type="ARBA" id="ARBA00022989"/>
    </source>
</evidence>
<evidence type="ECO:0000313" key="7">
    <source>
        <dbReference type="EMBL" id="QXQ14786.1"/>
    </source>
</evidence>
<keyword evidence="7" id="KW-0645">Protease</keyword>
<feature type="transmembrane region" description="Helical" evidence="5">
    <location>
        <begin position="103"/>
        <end position="121"/>
    </location>
</feature>
<dbReference type="RefSeq" id="WP_066474391.1">
    <property type="nucleotide sequence ID" value="NZ_CBCRUZ010000014.1"/>
</dbReference>
<dbReference type="Proteomes" id="UP000887023">
    <property type="component" value="Chromosome"/>
</dbReference>
<keyword evidence="3 5" id="KW-1133">Transmembrane helix</keyword>
<keyword evidence="8" id="KW-1185">Reference proteome</keyword>
<dbReference type="GO" id="GO:0006508">
    <property type="term" value="P:proteolysis"/>
    <property type="evidence" value="ECO:0007669"/>
    <property type="project" value="UniProtKB-KW"/>
</dbReference>
<feature type="transmembrane region" description="Helical" evidence="5">
    <location>
        <begin position="127"/>
        <end position="147"/>
    </location>
</feature>
<keyword evidence="2 5" id="KW-0812">Transmembrane</keyword>
<feature type="transmembrane region" description="Helical" evidence="5">
    <location>
        <begin position="77"/>
        <end position="96"/>
    </location>
</feature>
<keyword evidence="7" id="KW-0378">Hydrolase</keyword>
<dbReference type="SUPFAM" id="SSF144091">
    <property type="entry name" value="Rhomboid-like"/>
    <property type="match status" value="1"/>
</dbReference>
<reference evidence="7" key="1">
    <citation type="submission" date="2021-07" db="EMBL/GenBank/DDBJ databases">
        <title>Candidatus Kaistella beijingensis sp. nov. isolated from a municipal wastewater treatment plant is involved in sludge foaming.</title>
        <authorList>
            <person name="Song Y."/>
            <person name="Liu S.-J."/>
        </authorList>
    </citation>
    <scope>NUCLEOTIDE SEQUENCE</scope>
    <source>
        <strain evidence="7">DSM 43998</strain>
    </source>
</reference>
<feature type="transmembrane region" description="Helical" evidence="5">
    <location>
        <begin position="154"/>
        <end position="172"/>
    </location>
</feature>
<sequence length="207" mass="21860">MTGALRPRGPADPVTPRRSGWTWRPAALVALGFVALLWLVEIADVASGEQLETNGVHPRSTDGLEGILFAPLLHDDWAHLIANTVPALLLGFLTFAHGVGRGFAATGLIWLLGGLGTWLTGGSYSNHIGASVLVFGWLTYVMARGLFNRNAGQLLIGVVVGVCYGAMLWGVLPSRPDVSWQGHLFGALGGLLAAWLFSSRGTVARPG</sequence>